<dbReference type="GeneID" id="101860811"/>
<keyword evidence="2 6" id="KW-0812">Transmembrane</keyword>
<evidence type="ECO:0000256" key="4">
    <source>
        <dbReference type="ARBA" id="ARBA00023136"/>
    </source>
</evidence>
<gene>
    <name evidence="8" type="primary">LOC101860811</name>
</gene>
<feature type="transmembrane region" description="Helical" evidence="6">
    <location>
        <begin position="135"/>
        <end position="152"/>
    </location>
</feature>
<feature type="transmembrane region" description="Helical" evidence="6">
    <location>
        <begin position="20"/>
        <end position="44"/>
    </location>
</feature>
<feature type="region of interest" description="Disordered" evidence="5">
    <location>
        <begin position="514"/>
        <end position="533"/>
    </location>
</feature>
<feature type="transmembrane region" description="Helical" evidence="6">
    <location>
        <begin position="434"/>
        <end position="455"/>
    </location>
</feature>
<dbReference type="InterPro" id="IPR036259">
    <property type="entry name" value="MFS_trans_sf"/>
</dbReference>
<keyword evidence="4 6" id="KW-0472">Membrane</keyword>
<keyword evidence="3 6" id="KW-1133">Transmembrane helix</keyword>
<feature type="transmembrane region" description="Helical" evidence="6">
    <location>
        <begin position="279"/>
        <end position="300"/>
    </location>
</feature>
<reference evidence="8" key="1">
    <citation type="submission" date="2025-08" db="UniProtKB">
        <authorList>
            <consortium name="RefSeq"/>
        </authorList>
    </citation>
    <scope>IDENTIFICATION</scope>
</reference>
<sequence>MRFDDVISELGEFGRYQKRLYFLLCIVAVPDAMNTLGPIFTLLVPDHRCAVPGLDNDTYQSQGSWHDDLVNRSIPWSDSDEAYSKCRLYKTDDHLTNETRKCDRWVYEKDPFRETFVTDEDLVCDRFSLRTYSNMIQMSGVLVGALVLAPLSDINRLYALKGMELVGPSKRKYAGIVIEIFWCIGIFLHTGLAFGIREWRYLQVAISAGSVLLFSYWWLVPESPRWLINKGRLEEASDVIKKAAKVNKVTLSEKVSSLQEIELDGQGEKIWHMFTTPTLIIRSGIIFFNWLVASMTYYGLSLNVGSLSGDIFVNNALSATVELSSYIFCILALDVVGRKRLQIFSNLLGGVACVCTMFPVIFGGPKWINVVLALVGRFGASAAFAVIYIYSAELFPTVMRNSGMGVSSVCARIGGILAPFVGDLGSVLEGDIAVALPLIVFGGLCVTAGLLDLLLPETLNRKLPDTVEDAKNFGRSVELKISKHFSSVRLQYSLNRKSSKNVYELEQIGASGKKEKMSNGHINPTFTDIDLNE</sequence>
<feature type="transmembrane region" description="Helical" evidence="6">
    <location>
        <begin position="312"/>
        <end position="336"/>
    </location>
</feature>
<comment type="subcellular location">
    <subcellularLocation>
        <location evidence="1">Membrane</location>
        <topology evidence="1">Multi-pass membrane protein</topology>
    </subcellularLocation>
</comment>
<evidence type="ECO:0000256" key="3">
    <source>
        <dbReference type="ARBA" id="ARBA00022989"/>
    </source>
</evidence>
<feature type="transmembrane region" description="Helical" evidence="6">
    <location>
        <begin position="173"/>
        <end position="195"/>
    </location>
</feature>
<evidence type="ECO:0000256" key="5">
    <source>
        <dbReference type="SAM" id="MobiDB-lite"/>
    </source>
</evidence>
<dbReference type="Gene3D" id="1.20.1250.20">
    <property type="entry name" value="MFS general substrate transporter like domains"/>
    <property type="match status" value="1"/>
</dbReference>
<feature type="transmembrane region" description="Helical" evidence="6">
    <location>
        <begin position="402"/>
        <end position="422"/>
    </location>
</feature>
<evidence type="ECO:0000313" key="7">
    <source>
        <dbReference type="Proteomes" id="UP000694888"/>
    </source>
</evidence>
<evidence type="ECO:0000256" key="6">
    <source>
        <dbReference type="SAM" id="Phobius"/>
    </source>
</evidence>
<dbReference type="RefSeq" id="XP_035825610.1">
    <property type="nucleotide sequence ID" value="XM_035969717.1"/>
</dbReference>
<protein>
    <submittedName>
        <fullName evidence="8">Organic cation transporter protein</fullName>
    </submittedName>
</protein>
<dbReference type="InterPro" id="IPR005828">
    <property type="entry name" value="MFS_sugar_transport-like"/>
</dbReference>
<dbReference type="PANTHER" id="PTHR24064">
    <property type="entry name" value="SOLUTE CARRIER FAMILY 22 MEMBER"/>
    <property type="match status" value="1"/>
</dbReference>
<dbReference type="Proteomes" id="UP000694888">
    <property type="component" value="Unplaced"/>
</dbReference>
<dbReference type="CDD" id="cd17317">
    <property type="entry name" value="MFS_SLC22"/>
    <property type="match status" value="1"/>
</dbReference>
<evidence type="ECO:0000313" key="8">
    <source>
        <dbReference type="RefSeq" id="XP_035825610.1"/>
    </source>
</evidence>
<accession>A0ABM1VT68</accession>
<evidence type="ECO:0000256" key="1">
    <source>
        <dbReference type="ARBA" id="ARBA00004141"/>
    </source>
</evidence>
<proteinExistence type="predicted"/>
<keyword evidence="7" id="KW-1185">Reference proteome</keyword>
<feature type="transmembrane region" description="Helical" evidence="6">
    <location>
        <begin position="368"/>
        <end position="390"/>
    </location>
</feature>
<feature type="transmembrane region" description="Helical" evidence="6">
    <location>
        <begin position="201"/>
        <end position="220"/>
    </location>
</feature>
<evidence type="ECO:0000256" key="2">
    <source>
        <dbReference type="ARBA" id="ARBA00022692"/>
    </source>
</evidence>
<name>A0ABM1VT68_APLCA</name>
<dbReference type="SUPFAM" id="SSF103473">
    <property type="entry name" value="MFS general substrate transporter"/>
    <property type="match status" value="1"/>
</dbReference>
<organism evidence="7 8">
    <name type="scientific">Aplysia californica</name>
    <name type="common">California sea hare</name>
    <dbReference type="NCBI Taxonomy" id="6500"/>
    <lineage>
        <taxon>Eukaryota</taxon>
        <taxon>Metazoa</taxon>
        <taxon>Spiralia</taxon>
        <taxon>Lophotrochozoa</taxon>
        <taxon>Mollusca</taxon>
        <taxon>Gastropoda</taxon>
        <taxon>Heterobranchia</taxon>
        <taxon>Euthyneura</taxon>
        <taxon>Tectipleura</taxon>
        <taxon>Aplysiida</taxon>
        <taxon>Aplysioidea</taxon>
        <taxon>Aplysiidae</taxon>
        <taxon>Aplysia</taxon>
    </lineage>
</organism>
<feature type="transmembrane region" description="Helical" evidence="6">
    <location>
        <begin position="343"/>
        <end position="362"/>
    </location>
</feature>
<dbReference type="Pfam" id="PF00083">
    <property type="entry name" value="Sugar_tr"/>
    <property type="match status" value="1"/>
</dbReference>